<name>A0A350H841_UNCW3</name>
<evidence type="ECO:0000313" key="3">
    <source>
        <dbReference type="Proteomes" id="UP000264062"/>
    </source>
</evidence>
<organism evidence="2 3">
    <name type="scientific">candidate division WOR-3 bacterium</name>
    <dbReference type="NCBI Taxonomy" id="2052148"/>
    <lineage>
        <taxon>Bacteria</taxon>
        <taxon>Bacteria division WOR-3</taxon>
    </lineage>
</organism>
<dbReference type="Proteomes" id="UP000264062">
    <property type="component" value="Unassembled WGS sequence"/>
</dbReference>
<reference evidence="2 3" key="1">
    <citation type="journal article" date="2018" name="Nat. Biotechnol.">
        <title>A standardized bacterial taxonomy based on genome phylogeny substantially revises the tree of life.</title>
        <authorList>
            <person name="Parks D.H."/>
            <person name="Chuvochina M."/>
            <person name="Waite D.W."/>
            <person name="Rinke C."/>
            <person name="Skarshewski A."/>
            <person name="Chaumeil P.A."/>
            <person name="Hugenholtz P."/>
        </authorList>
    </citation>
    <scope>NUCLEOTIDE SEQUENCE [LARGE SCALE GENOMIC DNA]</scope>
    <source>
        <strain evidence="2">UBA9956</strain>
    </source>
</reference>
<feature type="domain" description="Secretion system C-terminal sorting" evidence="1">
    <location>
        <begin position="121"/>
        <end position="177"/>
    </location>
</feature>
<sequence length="179" mass="20348">MDTCTVNQGNIDEVLKLSNAHTWVDGMDSLGAVWWNSTRTRMFIKFKTNTEKPTIAVGDTIRPDSITINGSEPYIYPCYNEVILRGDFGPAGTEESREPCAMSCEPKIQIQMQSQYIIWNTNTEGTLTVYDISGRELIKEESKTTGEHKTDIRTLKNGIYFIKLQTENQSITDKQIIIR</sequence>
<dbReference type="Pfam" id="PF18962">
    <property type="entry name" value="Por_Secre_tail"/>
    <property type="match status" value="1"/>
</dbReference>
<evidence type="ECO:0000313" key="2">
    <source>
        <dbReference type="EMBL" id="HAV91707.1"/>
    </source>
</evidence>
<protein>
    <recommendedName>
        <fullName evidence="1">Secretion system C-terminal sorting domain-containing protein</fullName>
    </recommendedName>
</protein>
<dbReference type="NCBIfam" id="TIGR04183">
    <property type="entry name" value="Por_Secre_tail"/>
    <property type="match status" value="1"/>
</dbReference>
<dbReference type="InterPro" id="IPR026444">
    <property type="entry name" value="Secre_tail"/>
</dbReference>
<evidence type="ECO:0000259" key="1">
    <source>
        <dbReference type="Pfam" id="PF18962"/>
    </source>
</evidence>
<gene>
    <name evidence="2" type="ORF">DCW38_00780</name>
</gene>
<comment type="caution">
    <text evidence="2">The sequence shown here is derived from an EMBL/GenBank/DDBJ whole genome shotgun (WGS) entry which is preliminary data.</text>
</comment>
<dbReference type="EMBL" id="DMZY01000025">
    <property type="protein sequence ID" value="HAV91707.1"/>
    <property type="molecule type" value="Genomic_DNA"/>
</dbReference>
<proteinExistence type="predicted"/>
<accession>A0A350H841</accession>
<dbReference type="AlphaFoldDB" id="A0A350H841"/>